<comment type="caution">
    <text evidence="10">The sequence shown here is derived from an EMBL/GenBank/DDBJ whole genome shotgun (WGS) entry which is preliminary data.</text>
</comment>
<feature type="transmembrane region" description="Helical" evidence="9">
    <location>
        <begin position="287"/>
        <end position="307"/>
    </location>
</feature>
<feature type="transmembrane region" description="Helical" evidence="9">
    <location>
        <begin position="6"/>
        <end position="29"/>
    </location>
</feature>
<keyword evidence="2" id="KW-0813">Transport</keyword>
<feature type="transmembrane region" description="Helical" evidence="9">
    <location>
        <begin position="192"/>
        <end position="214"/>
    </location>
</feature>
<evidence type="ECO:0000256" key="8">
    <source>
        <dbReference type="ARBA" id="ARBA00035655"/>
    </source>
</evidence>
<proteinExistence type="inferred from homology"/>
<protein>
    <submittedName>
        <fullName evidence="10">YeeE/YedE family protein</fullName>
    </submittedName>
</protein>
<keyword evidence="7 9" id="KW-0472">Membrane</keyword>
<evidence type="ECO:0000256" key="6">
    <source>
        <dbReference type="ARBA" id="ARBA00022989"/>
    </source>
</evidence>
<name>A0ABU1GGZ9_9GAMM</name>
<feature type="transmembrane region" description="Helical" evidence="9">
    <location>
        <begin position="313"/>
        <end position="332"/>
    </location>
</feature>
<dbReference type="Proteomes" id="UP001252270">
    <property type="component" value="Unassembled WGS sequence"/>
</dbReference>
<dbReference type="EMBL" id="JARWAL010000001">
    <property type="protein sequence ID" value="MDR5891278.1"/>
    <property type="molecule type" value="Genomic_DNA"/>
</dbReference>
<evidence type="ECO:0000256" key="9">
    <source>
        <dbReference type="SAM" id="Phobius"/>
    </source>
</evidence>
<sequence>MSHTELVAWSGLVIGLAFGATAQATGFCLMRGLANAWTRRDTLKLRAFALAMAVALLGSQALAALGVLSLGGALYLPPSASWLAVPLGGALFGYGMVLANGCGARSLVLLGSGNLRSFVVLVCLGLSAAMTLSGLLAPLRVWLEGATTLALPARDLPGLLGVPAWLPALVLGGALIAWALASRDFRASPRDWLGGLVIGALVPAGWLATGVLGFDDFEPVRLATLTFIAPIADALQYAMLATGTRLGFGVSVVAGVLAGALVMALVRRDFAWQGFSGPGHMGRSMAGGALMGIGGVLALGCSIGQGLSGFSTLALPTFAALAGIAAGAWLGIKGPLTLSNSTST</sequence>
<keyword evidence="3" id="KW-1003">Cell membrane</keyword>
<evidence type="ECO:0000256" key="1">
    <source>
        <dbReference type="ARBA" id="ARBA00004429"/>
    </source>
</evidence>
<feature type="transmembrane region" description="Helical" evidence="9">
    <location>
        <begin position="82"/>
        <end position="103"/>
    </location>
</feature>
<feature type="transmembrane region" description="Helical" evidence="9">
    <location>
        <begin position="246"/>
        <end position="266"/>
    </location>
</feature>
<evidence type="ECO:0000256" key="7">
    <source>
        <dbReference type="ARBA" id="ARBA00023136"/>
    </source>
</evidence>
<accession>A0ABU1GGZ9</accession>
<feature type="transmembrane region" description="Helical" evidence="9">
    <location>
        <begin position="159"/>
        <end position="180"/>
    </location>
</feature>
<keyword evidence="5 9" id="KW-0812">Transmembrane</keyword>
<evidence type="ECO:0000313" key="10">
    <source>
        <dbReference type="EMBL" id="MDR5891278.1"/>
    </source>
</evidence>
<dbReference type="Pfam" id="PF04143">
    <property type="entry name" value="Sulf_transp"/>
    <property type="match status" value="1"/>
</dbReference>
<evidence type="ECO:0000256" key="4">
    <source>
        <dbReference type="ARBA" id="ARBA00022519"/>
    </source>
</evidence>
<dbReference type="PANTHER" id="PTHR30574:SF1">
    <property type="entry name" value="SULPHUR TRANSPORT DOMAIN-CONTAINING PROTEIN"/>
    <property type="match status" value="1"/>
</dbReference>
<evidence type="ECO:0000256" key="5">
    <source>
        <dbReference type="ARBA" id="ARBA00022692"/>
    </source>
</evidence>
<dbReference type="InterPro" id="IPR007272">
    <property type="entry name" value="Sulf_transp_TsuA/YedE"/>
</dbReference>
<keyword evidence="6 9" id="KW-1133">Transmembrane helix</keyword>
<comment type="similarity">
    <text evidence="8">Belongs to the TsuA/YedE (TC 9.B.102) family.</text>
</comment>
<organism evidence="10 11">
    <name type="scientific">Halomonas mongoliensis</name>
    <dbReference type="NCBI Taxonomy" id="321265"/>
    <lineage>
        <taxon>Bacteria</taxon>
        <taxon>Pseudomonadati</taxon>
        <taxon>Pseudomonadota</taxon>
        <taxon>Gammaproteobacteria</taxon>
        <taxon>Oceanospirillales</taxon>
        <taxon>Halomonadaceae</taxon>
        <taxon>Halomonas</taxon>
    </lineage>
</organism>
<gene>
    <name evidence="10" type="ORF">QC820_00505</name>
</gene>
<feature type="transmembrane region" description="Helical" evidence="9">
    <location>
        <begin position="50"/>
        <end position="76"/>
    </location>
</feature>
<evidence type="ECO:0000313" key="11">
    <source>
        <dbReference type="Proteomes" id="UP001252270"/>
    </source>
</evidence>
<dbReference type="PANTHER" id="PTHR30574">
    <property type="entry name" value="INNER MEMBRANE PROTEIN YEDE"/>
    <property type="match status" value="1"/>
</dbReference>
<evidence type="ECO:0000256" key="3">
    <source>
        <dbReference type="ARBA" id="ARBA00022475"/>
    </source>
</evidence>
<dbReference type="RefSeq" id="WP_309635354.1">
    <property type="nucleotide sequence ID" value="NZ_JARWAL010000001.1"/>
</dbReference>
<reference evidence="10 11" key="1">
    <citation type="submission" date="2023-04" db="EMBL/GenBank/DDBJ databases">
        <title>A long-awaited taxogenomic arrangement of the family Halomonadaceae.</title>
        <authorList>
            <person name="De La Haba R."/>
            <person name="Chuvochina M."/>
            <person name="Wittouck S."/>
            <person name="Arahal D.R."/>
            <person name="Sanchez-Porro C."/>
            <person name="Hugenholtz P."/>
            <person name="Ventosa A."/>
        </authorList>
    </citation>
    <scope>NUCLEOTIDE SEQUENCE [LARGE SCALE GENOMIC DNA]</scope>
    <source>
        <strain evidence="10 11">DSM 17332</strain>
    </source>
</reference>
<comment type="subcellular location">
    <subcellularLocation>
        <location evidence="1">Cell inner membrane</location>
        <topology evidence="1">Multi-pass membrane protein</topology>
    </subcellularLocation>
</comment>
<keyword evidence="4" id="KW-0997">Cell inner membrane</keyword>
<keyword evidence="11" id="KW-1185">Reference proteome</keyword>
<evidence type="ECO:0000256" key="2">
    <source>
        <dbReference type="ARBA" id="ARBA00022448"/>
    </source>
</evidence>
<feature type="transmembrane region" description="Helical" evidence="9">
    <location>
        <begin position="115"/>
        <end position="139"/>
    </location>
</feature>